<dbReference type="eggNOG" id="COG2814">
    <property type="taxonomic scope" value="Bacteria"/>
</dbReference>
<dbReference type="PANTHER" id="PTHR31585:SF5">
    <property type="entry name" value="RNA-BINDING S4 DOMAIN-CONTAINING PROTEIN"/>
    <property type="match status" value="1"/>
</dbReference>
<feature type="transmembrane region" description="Helical" evidence="7">
    <location>
        <begin position="301"/>
        <end position="320"/>
    </location>
</feature>
<feature type="transmembrane region" description="Helical" evidence="7">
    <location>
        <begin position="113"/>
        <end position="134"/>
    </location>
</feature>
<evidence type="ECO:0000256" key="7">
    <source>
        <dbReference type="SAM" id="Phobius"/>
    </source>
</evidence>
<dbReference type="GO" id="GO:0016020">
    <property type="term" value="C:membrane"/>
    <property type="evidence" value="ECO:0007669"/>
    <property type="project" value="UniProtKB-SubCell"/>
</dbReference>
<evidence type="ECO:0000313" key="9">
    <source>
        <dbReference type="Proteomes" id="UP000008631"/>
    </source>
</evidence>
<feature type="transmembrane region" description="Helical" evidence="7">
    <location>
        <begin position="87"/>
        <end position="107"/>
    </location>
</feature>
<dbReference type="InParanoid" id="E8R6M7"/>
<dbReference type="InterPro" id="IPR039309">
    <property type="entry name" value="BT1"/>
</dbReference>
<keyword evidence="5 7" id="KW-1133">Transmembrane helix</keyword>
<feature type="transmembrane region" description="Helical" evidence="7">
    <location>
        <begin position="326"/>
        <end position="349"/>
    </location>
</feature>
<dbReference type="RefSeq" id="WP_013565226.1">
    <property type="nucleotide sequence ID" value="NC_014962.1"/>
</dbReference>
<evidence type="ECO:0000256" key="3">
    <source>
        <dbReference type="ARBA" id="ARBA00022448"/>
    </source>
</evidence>
<evidence type="ECO:0000313" key="8">
    <source>
        <dbReference type="EMBL" id="ADV62938.1"/>
    </source>
</evidence>
<keyword evidence="9" id="KW-1185">Reference proteome</keyword>
<feature type="transmembrane region" description="Helical" evidence="7">
    <location>
        <begin position="185"/>
        <end position="205"/>
    </location>
</feature>
<reference key="1">
    <citation type="submission" date="2010-11" db="EMBL/GenBank/DDBJ databases">
        <title>The complete sequence of chromosome of Isophaera pallida ATCC 43644.</title>
        <authorList>
            <consortium name="US DOE Joint Genome Institute (JGI-PGF)"/>
            <person name="Lucas S."/>
            <person name="Copeland A."/>
            <person name="Lapidus A."/>
            <person name="Bruce D."/>
            <person name="Goodwin L."/>
            <person name="Pitluck S."/>
            <person name="Kyrpides N."/>
            <person name="Mavromatis K."/>
            <person name="Pagani I."/>
            <person name="Ivanova N."/>
            <person name="Saunders E."/>
            <person name="Brettin T."/>
            <person name="Detter J.C."/>
            <person name="Han C."/>
            <person name="Tapia R."/>
            <person name="Land M."/>
            <person name="Hauser L."/>
            <person name="Markowitz V."/>
            <person name="Cheng J.-F."/>
            <person name="Hugenholtz P."/>
            <person name="Woyke T."/>
            <person name="Wu D."/>
            <person name="Eisen J.A."/>
        </authorList>
    </citation>
    <scope>NUCLEOTIDE SEQUENCE</scope>
    <source>
        <strain>ATCC 43644</strain>
    </source>
</reference>
<evidence type="ECO:0000256" key="4">
    <source>
        <dbReference type="ARBA" id="ARBA00022692"/>
    </source>
</evidence>
<dbReference type="Pfam" id="PF07690">
    <property type="entry name" value="MFS_1"/>
    <property type="match status" value="1"/>
</dbReference>
<reference evidence="8 9" key="2">
    <citation type="journal article" date="2011" name="Stand. Genomic Sci.">
        <title>Complete genome sequence of Isosphaera pallida type strain (IS1B).</title>
        <authorList>
            <consortium name="US DOE Joint Genome Institute (JGI-PGF)"/>
            <person name="Goker M."/>
            <person name="Cleland D."/>
            <person name="Saunders E."/>
            <person name="Lapidus A."/>
            <person name="Nolan M."/>
            <person name="Lucas S."/>
            <person name="Hammon N."/>
            <person name="Deshpande S."/>
            <person name="Cheng J.F."/>
            <person name="Tapia R."/>
            <person name="Han C."/>
            <person name="Goodwin L."/>
            <person name="Pitluck S."/>
            <person name="Liolios K."/>
            <person name="Pagani I."/>
            <person name="Ivanova N."/>
            <person name="Mavromatis K."/>
            <person name="Pati A."/>
            <person name="Chen A."/>
            <person name="Palaniappan K."/>
            <person name="Land M."/>
            <person name="Hauser L."/>
            <person name="Chang Y.J."/>
            <person name="Jeffries C.D."/>
            <person name="Detter J.C."/>
            <person name="Beck B."/>
            <person name="Woyke T."/>
            <person name="Bristow J."/>
            <person name="Eisen J.A."/>
            <person name="Markowitz V."/>
            <person name="Hugenholtz P."/>
            <person name="Kyrpides N.C."/>
            <person name="Klenk H.P."/>
        </authorList>
    </citation>
    <scope>NUCLEOTIDE SEQUENCE [LARGE SCALE GENOMIC DNA]</scope>
    <source>
        <strain evidence="9">ATCC 43644 / DSM 9630 / IS1B</strain>
    </source>
</reference>
<dbReference type="SUPFAM" id="SSF103473">
    <property type="entry name" value="MFS general substrate transporter"/>
    <property type="match status" value="1"/>
</dbReference>
<keyword evidence="6 7" id="KW-0472">Membrane</keyword>
<keyword evidence="3" id="KW-0813">Transport</keyword>
<sequence>MTSPPPRVNASLDRVAQHLVYLGVYALQGMVVAYFYTFLQGYLRAWGLTDEGRINWIQSVALTPFIFKFLMGPVSDRLELGRLGRRIPYMVLGLAALALGLLGLSHVDPTRSPVGFMALATLAVAGLAVADTVTDGLILETTPAERRATLQGRLASCRFVATTISLVGFGFWFDRRGQGPGGGDVALIFLALITGVLLVAIPILAREPRRWALRTPSSQPSAMWQALGTLLKPGSLAVLGFGAWYALMGQGVEINLSNNYTARDWSDATIGWLAAIRYAGRAVGALSMSTIRSRLPGGDRGLTAAALVGVGGTLAGAGLATGLGPAFAAAFLIGMGLGFADATFFYLAMERSDPRMAASTFALFMAVTNLSVVGGSVFDAIRTAVGGSYTTTFALVGGLTLLALVVIRWIEPRVGIETTGDAKQP</sequence>
<dbReference type="HOGENOM" id="CLU_691957_0_0_0"/>
<comment type="similarity">
    <text evidence="2">Belongs to the major facilitator superfamily. Folate-biopterin transporter (TC 2.A.71) family.</text>
</comment>
<dbReference type="AlphaFoldDB" id="E8R6M7"/>
<dbReference type="InterPro" id="IPR011701">
    <property type="entry name" value="MFS"/>
</dbReference>
<keyword evidence="4 7" id="KW-0812">Transmembrane</keyword>
<evidence type="ECO:0000256" key="5">
    <source>
        <dbReference type="ARBA" id="ARBA00022989"/>
    </source>
</evidence>
<feature type="transmembrane region" description="Helical" evidence="7">
    <location>
        <begin position="268"/>
        <end position="289"/>
    </location>
</feature>
<evidence type="ECO:0000256" key="6">
    <source>
        <dbReference type="ARBA" id="ARBA00023136"/>
    </source>
</evidence>
<feature type="transmembrane region" description="Helical" evidence="7">
    <location>
        <begin position="19"/>
        <end position="36"/>
    </location>
</feature>
<feature type="transmembrane region" description="Helical" evidence="7">
    <location>
        <begin position="387"/>
        <end position="407"/>
    </location>
</feature>
<dbReference type="STRING" id="575540.Isop_2361"/>
<feature type="transmembrane region" description="Helical" evidence="7">
    <location>
        <begin position="155"/>
        <end position="173"/>
    </location>
</feature>
<dbReference type="KEGG" id="ipa:Isop_2361"/>
<feature type="transmembrane region" description="Helical" evidence="7">
    <location>
        <begin position="361"/>
        <end position="381"/>
    </location>
</feature>
<comment type="subcellular location">
    <subcellularLocation>
        <location evidence="1">Membrane</location>
        <topology evidence="1">Multi-pass membrane protein</topology>
    </subcellularLocation>
</comment>
<dbReference type="InterPro" id="IPR036259">
    <property type="entry name" value="MFS_trans_sf"/>
</dbReference>
<dbReference type="GO" id="GO:0022857">
    <property type="term" value="F:transmembrane transporter activity"/>
    <property type="evidence" value="ECO:0007669"/>
    <property type="project" value="InterPro"/>
</dbReference>
<feature type="transmembrane region" description="Helical" evidence="7">
    <location>
        <begin position="226"/>
        <end position="248"/>
    </location>
</feature>
<dbReference type="EMBL" id="CP002353">
    <property type="protein sequence ID" value="ADV62938.1"/>
    <property type="molecule type" value="Genomic_DNA"/>
</dbReference>
<dbReference type="OrthoDB" id="270095at2"/>
<dbReference type="Gene3D" id="1.20.1250.20">
    <property type="entry name" value="MFS general substrate transporter like domains"/>
    <property type="match status" value="1"/>
</dbReference>
<feature type="transmembrane region" description="Helical" evidence="7">
    <location>
        <begin position="56"/>
        <end position="75"/>
    </location>
</feature>
<accession>E8R6M7</accession>
<organism evidence="8 9">
    <name type="scientific">Isosphaera pallida (strain ATCC 43644 / DSM 9630 / IS1B)</name>
    <dbReference type="NCBI Taxonomy" id="575540"/>
    <lineage>
        <taxon>Bacteria</taxon>
        <taxon>Pseudomonadati</taxon>
        <taxon>Planctomycetota</taxon>
        <taxon>Planctomycetia</taxon>
        <taxon>Isosphaerales</taxon>
        <taxon>Isosphaeraceae</taxon>
        <taxon>Isosphaera</taxon>
    </lineage>
</organism>
<evidence type="ECO:0000256" key="1">
    <source>
        <dbReference type="ARBA" id="ARBA00004141"/>
    </source>
</evidence>
<proteinExistence type="inferred from homology"/>
<evidence type="ECO:0000256" key="2">
    <source>
        <dbReference type="ARBA" id="ARBA00007015"/>
    </source>
</evidence>
<gene>
    <name evidence="8" type="ordered locus">Isop_2361</name>
</gene>
<protein>
    <submittedName>
        <fullName evidence="8">Major facilitator superfamily MFS_1</fullName>
    </submittedName>
</protein>
<name>E8R6M7_ISOPI</name>
<dbReference type="Proteomes" id="UP000008631">
    <property type="component" value="Chromosome"/>
</dbReference>
<dbReference type="PANTHER" id="PTHR31585">
    <property type="entry name" value="FOLATE-BIOPTERIN TRANSPORTER 1, CHLOROPLASTIC"/>
    <property type="match status" value="1"/>
</dbReference>